<reference evidence="1" key="4">
    <citation type="submission" date="2019-03" db="UniProtKB">
        <authorList>
            <consortium name="EnsemblPlants"/>
        </authorList>
    </citation>
    <scope>IDENTIFICATION</scope>
</reference>
<proteinExistence type="predicted"/>
<reference evidence="1" key="3">
    <citation type="journal article" date="2017" name="Nature">
        <title>Genome sequence of the progenitor of the wheat D genome Aegilops tauschii.</title>
        <authorList>
            <person name="Luo M.C."/>
            <person name="Gu Y.Q."/>
            <person name="Puiu D."/>
            <person name="Wang H."/>
            <person name="Twardziok S.O."/>
            <person name="Deal K.R."/>
            <person name="Huo N."/>
            <person name="Zhu T."/>
            <person name="Wang L."/>
            <person name="Wang Y."/>
            <person name="McGuire P.E."/>
            <person name="Liu S."/>
            <person name="Long H."/>
            <person name="Ramasamy R.K."/>
            <person name="Rodriguez J.C."/>
            <person name="Van S.L."/>
            <person name="Yuan L."/>
            <person name="Wang Z."/>
            <person name="Xia Z."/>
            <person name="Xiao L."/>
            <person name="Anderson O.D."/>
            <person name="Ouyang S."/>
            <person name="Liang Y."/>
            <person name="Zimin A.V."/>
            <person name="Pertea G."/>
            <person name="Qi P."/>
            <person name="Bennetzen J.L."/>
            <person name="Dai X."/>
            <person name="Dawson M.W."/>
            <person name="Muller H.G."/>
            <person name="Kugler K."/>
            <person name="Rivarola-Duarte L."/>
            <person name="Spannagl M."/>
            <person name="Mayer K.F.X."/>
            <person name="Lu F.H."/>
            <person name="Bevan M.W."/>
            <person name="Leroy P."/>
            <person name="Li P."/>
            <person name="You F.M."/>
            <person name="Sun Q."/>
            <person name="Liu Z."/>
            <person name="Lyons E."/>
            <person name="Wicker T."/>
            <person name="Salzberg S.L."/>
            <person name="Devos K.M."/>
            <person name="Dvorak J."/>
        </authorList>
    </citation>
    <scope>NUCLEOTIDE SEQUENCE [LARGE SCALE GENOMIC DNA]</scope>
    <source>
        <strain evidence="1">cv. AL8/78</strain>
    </source>
</reference>
<name>A0A453H8F7_AEGTS</name>
<protein>
    <submittedName>
        <fullName evidence="1">Uncharacterized protein</fullName>
    </submittedName>
</protein>
<dbReference type="EnsemblPlants" id="AET4Gv20104300.19">
    <property type="protein sequence ID" value="AET4Gv20104300.19"/>
    <property type="gene ID" value="AET4Gv20104300"/>
</dbReference>
<reference evidence="2" key="2">
    <citation type="journal article" date="2017" name="Nat. Plants">
        <title>The Aegilops tauschii genome reveals multiple impacts of transposons.</title>
        <authorList>
            <person name="Zhao G."/>
            <person name="Zou C."/>
            <person name="Li K."/>
            <person name="Wang K."/>
            <person name="Li T."/>
            <person name="Gao L."/>
            <person name="Zhang X."/>
            <person name="Wang H."/>
            <person name="Yang Z."/>
            <person name="Liu X."/>
            <person name="Jiang W."/>
            <person name="Mao L."/>
            <person name="Kong X."/>
            <person name="Jiao Y."/>
            <person name="Jia J."/>
        </authorList>
    </citation>
    <scope>NUCLEOTIDE SEQUENCE [LARGE SCALE GENOMIC DNA]</scope>
    <source>
        <strain evidence="2">cv. AL8/78</strain>
    </source>
</reference>
<accession>A0A453H8F7</accession>
<dbReference type="AlphaFoldDB" id="A0A453H8F7"/>
<dbReference type="Gramene" id="AET4Gv20104300.19">
    <property type="protein sequence ID" value="AET4Gv20104300.19"/>
    <property type="gene ID" value="AET4Gv20104300"/>
</dbReference>
<reference evidence="2" key="1">
    <citation type="journal article" date="2014" name="Science">
        <title>Ancient hybridizations among the ancestral genomes of bread wheat.</title>
        <authorList>
            <consortium name="International Wheat Genome Sequencing Consortium,"/>
            <person name="Marcussen T."/>
            <person name="Sandve S.R."/>
            <person name="Heier L."/>
            <person name="Spannagl M."/>
            <person name="Pfeifer M."/>
            <person name="Jakobsen K.S."/>
            <person name="Wulff B.B."/>
            <person name="Steuernagel B."/>
            <person name="Mayer K.F."/>
            <person name="Olsen O.A."/>
        </authorList>
    </citation>
    <scope>NUCLEOTIDE SEQUENCE [LARGE SCALE GENOMIC DNA]</scope>
    <source>
        <strain evidence="2">cv. AL8/78</strain>
    </source>
</reference>
<keyword evidence="2" id="KW-1185">Reference proteome</keyword>
<sequence>KTFFPFCPCECSFSSKVVLISSISFHFDELCRGLNLEMIGLIPRRQHQPCHQGGDLRFWTDA</sequence>
<dbReference type="Proteomes" id="UP000015105">
    <property type="component" value="Chromosome 4D"/>
</dbReference>
<organism evidence="1 2">
    <name type="scientific">Aegilops tauschii subsp. strangulata</name>
    <name type="common">Goatgrass</name>
    <dbReference type="NCBI Taxonomy" id="200361"/>
    <lineage>
        <taxon>Eukaryota</taxon>
        <taxon>Viridiplantae</taxon>
        <taxon>Streptophyta</taxon>
        <taxon>Embryophyta</taxon>
        <taxon>Tracheophyta</taxon>
        <taxon>Spermatophyta</taxon>
        <taxon>Magnoliopsida</taxon>
        <taxon>Liliopsida</taxon>
        <taxon>Poales</taxon>
        <taxon>Poaceae</taxon>
        <taxon>BOP clade</taxon>
        <taxon>Pooideae</taxon>
        <taxon>Triticodae</taxon>
        <taxon>Triticeae</taxon>
        <taxon>Triticinae</taxon>
        <taxon>Aegilops</taxon>
    </lineage>
</organism>
<evidence type="ECO:0000313" key="2">
    <source>
        <dbReference type="Proteomes" id="UP000015105"/>
    </source>
</evidence>
<evidence type="ECO:0000313" key="1">
    <source>
        <dbReference type="EnsemblPlants" id="AET4Gv20104300.19"/>
    </source>
</evidence>
<reference evidence="1" key="5">
    <citation type="journal article" date="2021" name="G3 (Bethesda)">
        <title>Aegilops tauschii genome assembly Aet v5.0 features greater sequence contiguity and improved annotation.</title>
        <authorList>
            <person name="Wang L."/>
            <person name="Zhu T."/>
            <person name="Rodriguez J.C."/>
            <person name="Deal K.R."/>
            <person name="Dubcovsky J."/>
            <person name="McGuire P.E."/>
            <person name="Lux T."/>
            <person name="Spannagl M."/>
            <person name="Mayer K.F.X."/>
            <person name="Baldrich P."/>
            <person name="Meyers B.C."/>
            <person name="Huo N."/>
            <person name="Gu Y.Q."/>
            <person name="Zhou H."/>
            <person name="Devos K.M."/>
            <person name="Bennetzen J.L."/>
            <person name="Unver T."/>
            <person name="Budak H."/>
            <person name="Gulick P.J."/>
            <person name="Galiba G."/>
            <person name="Kalapos B."/>
            <person name="Nelson D.R."/>
            <person name="Li P."/>
            <person name="You F.M."/>
            <person name="Luo M.C."/>
            <person name="Dvorak J."/>
        </authorList>
    </citation>
    <scope>NUCLEOTIDE SEQUENCE [LARGE SCALE GENOMIC DNA]</scope>
    <source>
        <strain evidence="1">cv. AL8/78</strain>
    </source>
</reference>